<feature type="domain" description="Transposase IS4-like" evidence="1">
    <location>
        <begin position="25"/>
        <end position="78"/>
    </location>
</feature>
<protein>
    <submittedName>
        <fullName evidence="2">Transposase</fullName>
    </submittedName>
</protein>
<dbReference type="SUPFAM" id="SSF53098">
    <property type="entry name" value="Ribonuclease H-like"/>
    <property type="match status" value="1"/>
</dbReference>
<dbReference type="GO" id="GO:0004803">
    <property type="term" value="F:transposase activity"/>
    <property type="evidence" value="ECO:0007669"/>
    <property type="project" value="InterPro"/>
</dbReference>
<reference evidence="2" key="1">
    <citation type="submission" date="2021-04" db="EMBL/GenBank/DDBJ databases">
        <title>Draft genome sequence data of methanotrophic Methylovulum sp. strain S1L and Methylomonas sp. strain S2AM isolated from boreal lake water columns.</title>
        <authorList>
            <person name="Rissanen A.J."/>
            <person name="Mangayil R."/>
            <person name="Svenning M.M."/>
            <person name="Khanongnuch R."/>
        </authorList>
    </citation>
    <scope>NUCLEOTIDE SEQUENCE</scope>
    <source>
        <strain evidence="2">S2AM</strain>
    </source>
</reference>
<dbReference type="GO" id="GO:0006313">
    <property type="term" value="P:DNA transposition"/>
    <property type="evidence" value="ECO:0007669"/>
    <property type="project" value="InterPro"/>
</dbReference>
<dbReference type="InterPro" id="IPR002559">
    <property type="entry name" value="Transposase_11"/>
</dbReference>
<sequence>MTRGAGVPDSESVYRLITNLLDPIEYPAEELASLYQSRWQIETTFNEMKTTLKGADRVLRSKTPELVKQEFWGLLLAHHIVRKVILETALVHEQEPDYLSFKNSLSIIRRKLPHSGAFPPNQFQDWWSKMIEQVASGLITSCRGRSNPRCVKRRTKQHLPRQRNEALNQCYNWKIEIVK</sequence>
<dbReference type="AlphaFoldDB" id="A0A975MRM5"/>
<dbReference type="Pfam" id="PF01609">
    <property type="entry name" value="DDE_Tnp_1"/>
    <property type="match status" value="1"/>
</dbReference>
<dbReference type="KEGG" id="mpad:KEF85_05210"/>
<gene>
    <name evidence="2" type="ORF">KEF85_05210</name>
</gene>
<dbReference type="GO" id="GO:0003677">
    <property type="term" value="F:DNA binding"/>
    <property type="evidence" value="ECO:0007669"/>
    <property type="project" value="InterPro"/>
</dbReference>
<name>A0A975MRM5_9GAMM</name>
<keyword evidence="3" id="KW-1185">Reference proteome</keyword>
<dbReference type="EMBL" id="CP073754">
    <property type="protein sequence ID" value="QWF72494.1"/>
    <property type="molecule type" value="Genomic_DNA"/>
</dbReference>
<proteinExistence type="predicted"/>
<accession>A0A975MRM5</accession>
<evidence type="ECO:0000313" key="3">
    <source>
        <dbReference type="Proteomes" id="UP000676649"/>
    </source>
</evidence>
<evidence type="ECO:0000259" key="1">
    <source>
        <dbReference type="Pfam" id="PF01609"/>
    </source>
</evidence>
<organism evidence="2 3">
    <name type="scientific">Methylomonas paludis</name>
    <dbReference type="NCBI Taxonomy" id="1173101"/>
    <lineage>
        <taxon>Bacteria</taxon>
        <taxon>Pseudomonadati</taxon>
        <taxon>Pseudomonadota</taxon>
        <taxon>Gammaproteobacteria</taxon>
        <taxon>Methylococcales</taxon>
        <taxon>Methylococcaceae</taxon>
        <taxon>Methylomonas</taxon>
    </lineage>
</organism>
<evidence type="ECO:0000313" key="2">
    <source>
        <dbReference type="EMBL" id="QWF72494.1"/>
    </source>
</evidence>
<dbReference type="PANTHER" id="PTHR37529">
    <property type="entry name" value="TRANSPOSASE INSG FOR INSERTION SEQUENCE ELEMENT IS4-RELATED"/>
    <property type="match status" value="1"/>
</dbReference>
<dbReference type="InterPro" id="IPR012337">
    <property type="entry name" value="RNaseH-like_sf"/>
</dbReference>
<dbReference type="Proteomes" id="UP000676649">
    <property type="component" value="Chromosome"/>
</dbReference>
<dbReference type="PANTHER" id="PTHR37529:SF1">
    <property type="entry name" value="TRANSPOSASE INSG FOR INSERTION SEQUENCE ELEMENT IS4-RELATED"/>
    <property type="match status" value="1"/>
</dbReference>